<feature type="transmembrane region" description="Helical" evidence="7">
    <location>
        <begin position="702"/>
        <end position="724"/>
    </location>
</feature>
<evidence type="ECO:0000313" key="11">
    <source>
        <dbReference type="Proteomes" id="UP000277864"/>
    </source>
</evidence>
<evidence type="ECO:0000256" key="7">
    <source>
        <dbReference type="SAM" id="Phobius"/>
    </source>
</evidence>
<feature type="coiled-coil region" evidence="6">
    <location>
        <begin position="277"/>
        <end position="350"/>
    </location>
</feature>
<evidence type="ECO:0000256" key="5">
    <source>
        <dbReference type="ARBA" id="ARBA00023136"/>
    </source>
</evidence>
<comment type="subcellular location">
    <subcellularLocation>
        <location evidence="1">Cell membrane</location>
        <topology evidence="1">Multi-pass membrane protein</topology>
    </subcellularLocation>
</comment>
<evidence type="ECO:0000256" key="3">
    <source>
        <dbReference type="ARBA" id="ARBA00022692"/>
    </source>
</evidence>
<keyword evidence="5 7" id="KW-0472">Membrane</keyword>
<evidence type="ECO:0000313" key="10">
    <source>
        <dbReference type="EMBL" id="RST89488.1"/>
    </source>
</evidence>
<keyword evidence="2" id="KW-1003">Cell membrane</keyword>
<sequence>MSKTSLFKNTTREFLRSKARFLSILGIIFLGVTFYAGIKATGPDMLKTATHYYEQQALMDLKVMSDLGINQDDIDWLKKETTVQKVMPVYSQDINLIEKNKVVKLYSYHENTEKQLNRLVLTKGRLPKKNNEVLLDSRMLDAKEYQIGDEFKLKTNEDLTNVLKRTDYKIVGFVNSPLYIEHISRGNTQIGKGSLDFFAYVPEANFKLPVYTEAYIQLKQPGIAYSKEYETTVKQVKKQLVSGSQKQGEQRVNSFLKQLDKETKQAKQDLAVGDKKIKEAQETLQQGQEKLAKGKEEYQQGLQQFQAEIQSGKEQLTAKEAQLVQSEQDIKTKEQQLNASQQQLDQLKAQLGTSTINLEQNLAGLSQSIQLLTAQQLAFAKQLQQLTLIQEGIKATIQQVSVGEVIPTDVLETWIAGLDNPVVDYSSQQNFLRHLIGKPITLEELTQIKVLGVEISQGKPIIQQNVTNISQQLAEKQTAYQGLKTYQEKAQALETFRQGLLAGKMQLASGKQAIKEGKDKLNDKEKEGEETLAASKEQLATSEAELKQGESKLAKETEKLATGKKKLATALKEKEKITSPTYYVFTRDDLPGYSEFKENANRISSIATIFPVFFFMIAALVSLTTMTRMVDEKRSEIGTLKALGYTNREISQKYVIYAAVAAIVGTVLGLAVGFYVFPTVIFDAYRTMYNLPKALIHLYPSYSIQSLVVALLCTIGASLIVLRVDLVSVPANLMRPKAPKIGKRILLERVPFIWNRFNFNQKITARNLFRYKQRMLMTVFGIAGCMALLVTGFGLKDSIVDIVDLQFGKIWTYDSLVIQKEGVTKKEQEKYIENLEQLPNYQDHLNIARETYQVKKSGQTTQEVTIEVPKDTEKLSQFIQFRDRQTQKKQPLTEKGVLITEKLAKLFQVKVGDTITVRDKKDVSYQLKVSGIVENYAMHFIYMTPSYYQKIFQHVPVYNGDLITFDKTLSKQKENRLAEKLMKDPTVVNVSFVSEMSEAMEETIKSLDVVMTVIIISAALLAFIVLYNLTNINISERIRELSTIKVLGFYNLEVTRYIYRENDLLTLLGILVGCLVGKWLHYFVLQTSEVDMMMFSPVIHLTSYLYAGLLSLLFSLLVMLVMHQRLRKIDMIEALKSVD</sequence>
<feature type="transmembrane region" description="Helical" evidence="7">
    <location>
        <begin position="603"/>
        <end position="624"/>
    </location>
</feature>
<feature type="domain" description="ABC3 transporter permease C-terminal" evidence="8">
    <location>
        <begin position="609"/>
        <end position="722"/>
    </location>
</feature>
<reference evidence="10 11" key="1">
    <citation type="submission" date="2018-03" db="EMBL/GenBank/DDBJ databases">
        <authorList>
            <person name="Gulvik C.A."/>
        </authorList>
    </citation>
    <scope>NUCLEOTIDE SEQUENCE [LARGE SCALE GENOMIC DNA]</scope>
    <source>
        <strain evidence="10 11">JCM 31581</strain>
    </source>
</reference>
<dbReference type="InterPro" id="IPR025857">
    <property type="entry name" value="MacB_PCD"/>
</dbReference>
<proteinExistence type="predicted"/>
<keyword evidence="4 7" id="KW-1133">Transmembrane helix</keyword>
<protein>
    <recommendedName>
        <fullName evidence="12">ABC3 transporter permease protein domain-containing protein</fullName>
    </recommendedName>
</protein>
<evidence type="ECO:0008006" key="12">
    <source>
        <dbReference type="Google" id="ProtNLM"/>
    </source>
</evidence>
<feature type="domain" description="ABC3 transporter permease C-terminal" evidence="8">
    <location>
        <begin position="1013"/>
        <end position="1130"/>
    </location>
</feature>
<evidence type="ECO:0000256" key="1">
    <source>
        <dbReference type="ARBA" id="ARBA00004651"/>
    </source>
</evidence>
<evidence type="ECO:0000256" key="4">
    <source>
        <dbReference type="ARBA" id="ARBA00022989"/>
    </source>
</evidence>
<dbReference type="InterPro" id="IPR003838">
    <property type="entry name" value="ABC3_permease_C"/>
</dbReference>
<feature type="transmembrane region" description="Helical" evidence="7">
    <location>
        <begin position="654"/>
        <end position="682"/>
    </location>
</feature>
<dbReference type="InterPro" id="IPR038766">
    <property type="entry name" value="Membrane_comp_ABC_pdt"/>
</dbReference>
<evidence type="ECO:0000256" key="6">
    <source>
        <dbReference type="SAM" id="Coils"/>
    </source>
</evidence>
<accession>A0A3S0GDR3</accession>
<gene>
    <name evidence="10" type="ORF">C7P63_06890</name>
</gene>
<feature type="transmembrane region" description="Helical" evidence="7">
    <location>
        <begin position="1009"/>
        <end position="1029"/>
    </location>
</feature>
<comment type="caution">
    <text evidence="10">The sequence shown here is derived from an EMBL/GenBank/DDBJ whole genome shotgun (WGS) entry which is preliminary data.</text>
</comment>
<dbReference type="PANTHER" id="PTHR30287:SF1">
    <property type="entry name" value="INNER MEMBRANE PROTEIN"/>
    <property type="match status" value="1"/>
</dbReference>
<feature type="transmembrane region" description="Helical" evidence="7">
    <location>
        <begin position="1064"/>
        <end position="1084"/>
    </location>
</feature>
<dbReference type="GO" id="GO:0005886">
    <property type="term" value="C:plasma membrane"/>
    <property type="evidence" value="ECO:0007669"/>
    <property type="project" value="UniProtKB-SubCell"/>
</dbReference>
<dbReference type="OrthoDB" id="5137249at2"/>
<dbReference type="AlphaFoldDB" id="A0A3S0GDR3"/>
<feature type="coiled-coil region" evidence="6">
    <location>
        <begin position="507"/>
        <end position="559"/>
    </location>
</feature>
<dbReference type="PANTHER" id="PTHR30287">
    <property type="entry name" value="MEMBRANE COMPONENT OF PREDICTED ABC SUPERFAMILY METABOLITE UPTAKE TRANSPORTER"/>
    <property type="match status" value="1"/>
</dbReference>
<feature type="transmembrane region" description="Helical" evidence="7">
    <location>
        <begin position="1104"/>
        <end position="1122"/>
    </location>
</feature>
<organism evidence="10 11">
    <name type="scientific">Vagococcus humatus</name>
    <dbReference type="NCBI Taxonomy" id="1889241"/>
    <lineage>
        <taxon>Bacteria</taxon>
        <taxon>Bacillati</taxon>
        <taxon>Bacillota</taxon>
        <taxon>Bacilli</taxon>
        <taxon>Lactobacillales</taxon>
        <taxon>Enterococcaceae</taxon>
        <taxon>Vagococcus</taxon>
    </lineage>
</organism>
<evidence type="ECO:0000259" key="9">
    <source>
        <dbReference type="Pfam" id="PF12704"/>
    </source>
</evidence>
<keyword evidence="11" id="KW-1185">Reference proteome</keyword>
<dbReference type="EMBL" id="PXZH01000002">
    <property type="protein sequence ID" value="RST89488.1"/>
    <property type="molecule type" value="Genomic_DNA"/>
</dbReference>
<feature type="transmembrane region" description="Helical" evidence="7">
    <location>
        <begin position="775"/>
        <end position="795"/>
    </location>
</feature>
<evidence type="ECO:0000256" key="2">
    <source>
        <dbReference type="ARBA" id="ARBA00022475"/>
    </source>
</evidence>
<keyword evidence="3 7" id="KW-0812">Transmembrane</keyword>
<dbReference type="Pfam" id="PF12704">
    <property type="entry name" value="MacB_PCD"/>
    <property type="match status" value="1"/>
</dbReference>
<feature type="domain" description="MacB-like periplasmic core" evidence="9">
    <location>
        <begin position="776"/>
        <end position="951"/>
    </location>
</feature>
<evidence type="ECO:0000259" key="8">
    <source>
        <dbReference type="Pfam" id="PF02687"/>
    </source>
</evidence>
<feature type="transmembrane region" description="Helical" evidence="7">
    <location>
        <begin position="21"/>
        <end position="38"/>
    </location>
</feature>
<dbReference type="Pfam" id="PF02687">
    <property type="entry name" value="FtsX"/>
    <property type="match status" value="2"/>
</dbReference>
<name>A0A3S0GDR3_9ENTE</name>
<dbReference type="Proteomes" id="UP000277864">
    <property type="component" value="Unassembled WGS sequence"/>
</dbReference>
<keyword evidence="6" id="KW-0175">Coiled coil</keyword>
<dbReference type="RefSeq" id="WP_125943422.1">
    <property type="nucleotide sequence ID" value="NZ_PXZH01000002.1"/>
</dbReference>